<dbReference type="PANTHER" id="PTHR30146:SF109">
    <property type="entry name" value="HTH-TYPE TRANSCRIPTIONAL REGULATOR GALS"/>
    <property type="match status" value="1"/>
</dbReference>
<dbReference type="Gene3D" id="1.10.260.40">
    <property type="entry name" value="lambda repressor-like DNA-binding domains"/>
    <property type="match status" value="1"/>
</dbReference>
<dbReference type="InterPro" id="IPR010982">
    <property type="entry name" value="Lambda_DNA-bd_dom_sf"/>
</dbReference>
<dbReference type="Pfam" id="PF00356">
    <property type="entry name" value="LacI"/>
    <property type="match status" value="1"/>
</dbReference>
<dbReference type="OrthoDB" id="9803256at2"/>
<dbReference type="Proteomes" id="UP000002774">
    <property type="component" value="Chromosome"/>
</dbReference>
<dbReference type="eggNOG" id="COG1609">
    <property type="taxonomic scope" value="Bacteria"/>
</dbReference>
<dbReference type="SMART" id="SM00354">
    <property type="entry name" value="HTH_LACI"/>
    <property type="match status" value="1"/>
</dbReference>
<proteinExistence type="predicted"/>
<dbReference type="SUPFAM" id="SSF47413">
    <property type="entry name" value="lambda repressor-like DNA-binding domains"/>
    <property type="match status" value="1"/>
</dbReference>
<evidence type="ECO:0000313" key="6">
    <source>
        <dbReference type="Proteomes" id="UP000002774"/>
    </source>
</evidence>
<dbReference type="CDD" id="cd01392">
    <property type="entry name" value="HTH_LacI"/>
    <property type="match status" value="1"/>
</dbReference>
<dbReference type="EMBL" id="CM001403">
    <property type="protein sequence ID" value="EHQ25840.1"/>
    <property type="molecule type" value="Genomic_DNA"/>
</dbReference>
<dbReference type="GO" id="GO:0000976">
    <property type="term" value="F:transcription cis-regulatory region binding"/>
    <property type="evidence" value="ECO:0007669"/>
    <property type="project" value="TreeGrafter"/>
</dbReference>
<name>H1Y6J6_9SPHI</name>
<dbReference type="RefSeq" id="WP_008505723.1">
    <property type="nucleotide sequence ID" value="NZ_CM001403.1"/>
</dbReference>
<gene>
    <name evidence="5" type="ORF">Mucpa_1684</name>
</gene>
<dbReference type="Gene3D" id="3.40.50.2300">
    <property type="match status" value="2"/>
</dbReference>
<evidence type="ECO:0000256" key="1">
    <source>
        <dbReference type="ARBA" id="ARBA00023015"/>
    </source>
</evidence>
<dbReference type="InterPro" id="IPR000843">
    <property type="entry name" value="HTH_LacI"/>
</dbReference>
<keyword evidence="6" id="KW-1185">Reference proteome</keyword>
<evidence type="ECO:0000256" key="2">
    <source>
        <dbReference type="ARBA" id="ARBA00023125"/>
    </source>
</evidence>
<keyword evidence="3" id="KW-0804">Transcription</keyword>
<dbReference type="InterPro" id="IPR046335">
    <property type="entry name" value="LacI/GalR-like_sensor"/>
</dbReference>
<dbReference type="AlphaFoldDB" id="H1Y6J6"/>
<sequence>MSSVTIKQLAEQLQLSTATISKALCDSHEISEGTKKRVLALAKELNYVPNAYAGSLRHNKSKTIAVLIPEITDSFFSQALNGIEEVALEKGYHTLIYLTHEKLAREEDILKTLVGGRVDGVLMSVTVETNSFKHIYEFNQHLPIVFFDRVCPEVDAARITTDDFECGYKATRHLIEAGCRHVILLSISNSLSIISERIRGFKSAIAEYDLDEHDCRVVNCTQDPLENYRLIKAMMQSDNRPDGIVATVEKLTTEIYLVCQQLQIDIPKQVKVVCFSNQPSAVILTPSLTTITQPAFEMGKVAATTLLKLLKNNMLRVKDECTVIPSKLIVRNSTTGQQADHGEPV</sequence>
<dbReference type="GO" id="GO:0003700">
    <property type="term" value="F:DNA-binding transcription factor activity"/>
    <property type="evidence" value="ECO:0007669"/>
    <property type="project" value="TreeGrafter"/>
</dbReference>
<protein>
    <submittedName>
        <fullName evidence="5">Transcriptional regulator, LacI family</fullName>
    </submittedName>
</protein>
<dbReference type="HOGENOM" id="CLU_037628_6_0_10"/>
<evidence type="ECO:0000313" key="5">
    <source>
        <dbReference type="EMBL" id="EHQ25840.1"/>
    </source>
</evidence>
<accession>H1Y6J6</accession>
<dbReference type="STRING" id="714943.Mucpa_1684"/>
<dbReference type="Pfam" id="PF13377">
    <property type="entry name" value="Peripla_BP_3"/>
    <property type="match status" value="1"/>
</dbReference>
<evidence type="ECO:0000259" key="4">
    <source>
        <dbReference type="PROSITE" id="PS50932"/>
    </source>
</evidence>
<dbReference type="SUPFAM" id="SSF53822">
    <property type="entry name" value="Periplasmic binding protein-like I"/>
    <property type="match status" value="1"/>
</dbReference>
<dbReference type="PROSITE" id="PS50932">
    <property type="entry name" value="HTH_LACI_2"/>
    <property type="match status" value="1"/>
</dbReference>
<evidence type="ECO:0000256" key="3">
    <source>
        <dbReference type="ARBA" id="ARBA00023163"/>
    </source>
</evidence>
<dbReference type="PANTHER" id="PTHR30146">
    <property type="entry name" value="LACI-RELATED TRANSCRIPTIONAL REPRESSOR"/>
    <property type="match status" value="1"/>
</dbReference>
<reference evidence="5" key="1">
    <citation type="submission" date="2011-09" db="EMBL/GenBank/DDBJ databases">
        <title>The permanent draft genome of Mucilaginibacter paludis DSM 18603.</title>
        <authorList>
            <consortium name="US DOE Joint Genome Institute (JGI-PGF)"/>
            <person name="Lucas S."/>
            <person name="Han J."/>
            <person name="Lapidus A."/>
            <person name="Bruce D."/>
            <person name="Goodwin L."/>
            <person name="Pitluck S."/>
            <person name="Peters L."/>
            <person name="Kyrpides N."/>
            <person name="Mavromatis K."/>
            <person name="Ivanova N."/>
            <person name="Mikhailova N."/>
            <person name="Held B."/>
            <person name="Detter J.C."/>
            <person name="Tapia R."/>
            <person name="Han C."/>
            <person name="Land M."/>
            <person name="Hauser L."/>
            <person name="Markowitz V."/>
            <person name="Cheng J.-F."/>
            <person name="Hugenholtz P."/>
            <person name="Woyke T."/>
            <person name="Wu D."/>
            <person name="Tindall B."/>
            <person name="Brambilla E."/>
            <person name="Klenk H.-P."/>
            <person name="Eisen J.A."/>
        </authorList>
    </citation>
    <scope>NUCLEOTIDE SEQUENCE [LARGE SCALE GENOMIC DNA]</scope>
    <source>
        <strain evidence="5">DSM 18603</strain>
    </source>
</reference>
<dbReference type="InterPro" id="IPR028082">
    <property type="entry name" value="Peripla_BP_I"/>
</dbReference>
<keyword evidence="1" id="KW-0805">Transcription regulation</keyword>
<keyword evidence="2" id="KW-0238">DNA-binding</keyword>
<feature type="domain" description="HTH lacI-type" evidence="4">
    <location>
        <begin position="4"/>
        <end position="58"/>
    </location>
</feature>
<organism evidence="5 6">
    <name type="scientific">Mucilaginibacter paludis DSM 18603</name>
    <dbReference type="NCBI Taxonomy" id="714943"/>
    <lineage>
        <taxon>Bacteria</taxon>
        <taxon>Pseudomonadati</taxon>
        <taxon>Bacteroidota</taxon>
        <taxon>Sphingobacteriia</taxon>
        <taxon>Sphingobacteriales</taxon>
        <taxon>Sphingobacteriaceae</taxon>
        <taxon>Mucilaginibacter</taxon>
    </lineage>
</organism>
<dbReference type="CDD" id="cd06267">
    <property type="entry name" value="PBP1_LacI_sugar_binding-like"/>
    <property type="match status" value="1"/>
</dbReference>